<dbReference type="HAMAP" id="MF_00052_B">
    <property type="entry name" value="RNase_HII_B"/>
    <property type="match status" value="1"/>
</dbReference>
<feature type="region of interest" description="Disordered" evidence="14">
    <location>
        <begin position="1"/>
        <end position="63"/>
    </location>
</feature>
<evidence type="ECO:0000256" key="12">
    <source>
        <dbReference type="PROSITE-ProRule" id="PRU01319"/>
    </source>
</evidence>
<dbReference type="InterPro" id="IPR024567">
    <property type="entry name" value="RNase_HII/HIII_dom"/>
</dbReference>
<dbReference type="GO" id="GO:0043137">
    <property type="term" value="P:DNA replication, removal of RNA primer"/>
    <property type="evidence" value="ECO:0007669"/>
    <property type="project" value="TreeGrafter"/>
</dbReference>
<dbReference type="GO" id="GO:0003723">
    <property type="term" value="F:RNA binding"/>
    <property type="evidence" value="ECO:0007669"/>
    <property type="project" value="UniProtKB-UniRule"/>
</dbReference>
<keyword evidence="17" id="KW-1185">Reference proteome</keyword>
<accession>A0AAX4P414</accession>
<evidence type="ECO:0000256" key="14">
    <source>
        <dbReference type="SAM" id="MobiDB-lite"/>
    </source>
</evidence>
<dbReference type="GO" id="GO:0005737">
    <property type="term" value="C:cytoplasm"/>
    <property type="evidence" value="ECO:0007669"/>
    <property type="project" value="UniProtKB-SubCell"/>
</dbReference>
<evidence type="ECO:0000256" key="7">
    <source>
        <dbReference type="ARBA" id="ARBA00022722"/>
    </source>
</evidence>
<dbReference type="InterPro" id="IPR022898">
    <property type="entry name" value="RNase_HII"/>
</dbReference>
<dbReference type="Proteomes" id="UP001472866">
    <property type="component" value="Chromosome 03"/>
</dbReference>
<feature type="compositionally biased region" description="Low complexity" evidence="14">
    <location>
        <begin position="9"/>
        <end position="29"/>
    </location>
</feature>
<dbReference type="PANTHER" id="PTHR10954">
    <property type="entry name" value="RIBONUCLEASE H2 SUBUNIT A"/>
    <property type="match status" value="1"/>
</dbReference>
<evidence type="ECO:0000256" key="1">
    <source>
        <dbReference type="ARBA" id="ARBA00000077"/>
    </source>
</evidence>
<feature type="binding site" evidence="12">
    <location>
        <position position="175"/>
    </location>
    <ligand>
        <name>a divalent metal cation</name>
        <dbReference type="ChEBI" id="CHEBI:60240"/>
    </ligand>
</feature>
<dbReference type="InterPro" id="IPR036397">
    <property type="entry name" value="RNaseH_sf"/>
</dbReference>
<protein>
    <recommendedName>
        <fullName evidence="13">Ribonuclease</fullName>
        <ecNumber evidence="13">3.1.26.4</ecNumber>
    </recommendedName>
</protein>
<dbReference type="GO" id="GO:0006298">
    <property type="term" value="P:mismatch repair"/>
    <property type="evidence" value="ECO:0007669"/>
    <property type="project" value="TreeGrafter"/>
</dbReference>
<feature type="compositionally biased region" description="Basic residues" evidence="14">
    <location>
        <begin position="30"/>
        <end position="42"/>
    </location>
</feature>
<dbReference type="GO" id="GO:0046872">
    <property type="term" value="F:metal ion binding"/>
    <property type="evidence" value="ECO:0007669"/>
    <property type="project" value="UniProtKB-KW"/>
</dbReference>
<dbReference type="NCBIfam" id="NF000595">
    <property type="entry name" value="PRK00015.1-3"/>
    <property type="match status" value="1"/>
</dbReference>
<comment type="cofactor">
    <cofactor evidence="2">
        <name>Mg(2+)</name>
        <dbReference type="ChEBI" id="CHEBI:18420"/>
    </cofactor>
</comment>
<evidence type="ECO:0000256" key="4">
    <source>
        <dbReference type="ARBA" id="ARBA00004496"/>
    </source>
</evidence>
<comment type="catalytic activity">
    <reaction evidence="1 12 13">
        <text>Endonucleolytic cleavage to 5'-phosphomonoester.</text>
        <dbReference type="EC" id="3.1.26.4"/>
    </reaction>
</comment>
<keyword evidence="8 12" id="KW-0479">Metal-binding</keyword>
<proteinExistence type="inferred from homology"/>
<dbReference type="EC" id="3.1.26.4" evidence="13"/>
<comment type="cofactor">
    <cofactor evidence="12">
        <name>Mn(2+)</name>
        <dbReference type="ChEBI" id="CHEBI:29035"/>
    </cofactor>
    <cofactor evidence="12">
        <name>Mg(2+)</name>
        <dbReference type="ChEBI" id="CHEBI:18420"/>
    </cofactor>
    <text evidence="12">Manganese or magnesium. Binds 1 divalent metal ion per monomer in the absence of substrate. May bind a second metal ion after substrate binding.</text>
</comment>
<evidence type="ECO:0000256" key="13">
    <source>
        <dbReference type="RuleBase" id="RU003515"/>
    </source>
</evidence>
<dbReference type="Gene3D" id="3.30.420.10">
    <property type="entry name" value="Ribonuclease H-like superfamily/Ribonuclease H"/>
    <property type="match status" value="1"/>
</dbReference>
<evidence type="ECO:0000259" key="15">
    <source>
        <dbReference type="PROSITE" id="PS51975"/>
    </source>
</evidence>
<evidence type="ECO:0000256" key="5">
    <source>
        <dbReference type="ARBA" id="ARBA00007383"/>
    </source>
</evidence>
<evidence type="ECO:0000256" key="2">
    <source>
        <dbReference type="ARBA" id="ARBA00001946"/>
    </source>
</evidence>
<evidence type="ECO:0000256" key="9">
    <source>
        <dbReference type="ARBA" id="ARBA00022759"/>
    </source>
</evidence>
<evidence type="ECO:0000313" key="16">
    <source>
        <dbReference type="EMBL" id="WZN61087.1"/>
    </source>
</evidence>
<dbReference type="GO" id="GO:0032299">
    <property type="term" value="C:ribonuclease H2 complex"/>
    <property type="evidence" value="ECO:0007669"/>
    <property type="project" value="TreeGrafter"/>
</dbReference>
<keyword evidence="7 12" id="KW-0540">Nuclease</keyword>
<evidence type="ECO:0000256" key="6">
    <source>
        <dbReference type="ARBA" id="ARBA00022490"/>
    </source>
</evidence>
<keyword evidence="11" id="KW-0464">Manganese</keyword>
<comment type="function">
    <text evidence="3 13">Endonuclease that specifically degrades the RNA of RNA-DNA hybrids.</text>
</comment>
<dbReference type="EMBL" id="CP151503">
    <property type="protein sequence ID" value="WZN61087.1"/>
    <property type="molecule type" value="Genomic_DNA"/>
</dbReference>
<dbReference type="FunFam" id="3.30.420.10:FF:000006">
    <property type="entry name" value="Ribonuclease HII"/>
    <property type="match status" value="1"/>
</dbReference>
<organism evidence="16 17">
    <name type="scientific">Chloropicon roscoffensis</name>
    <dbReference type="NCBI Taxonomy" id="1461544"/>
    <lineage>
        <taxon>Eukaryota</taxon>
        <taxon>Viridiplantae</taxon>
        <taxon>Chlorophyta</taxon>
        <taxon>Chloropicophyceae</taxon>
        <taxon>Chloropicales</taxon>
        <taxon>Chloropicaceae</taxon>
        <taxon>Chloropicon</taxon>
    </lineage>
</organism>
<sequence>MALRRSPRLARSSGPRRAIAKASSSSRGASRPKPKSKPKAKPSQRSSAIGPSGSSSLGPSRWHEEQRWEAGFEVVAGVDEAGRGPLVGPVVAAACVLSRNLDLDLDGINDSKKMTEERRVHCFEVLTNSPGAVSYAWHAVSASEIDEINILQATMKAMETAVGKLPKNPDFVLVDGNRVPKGLDPRKAEAIVKGDGKSLAIACASVIAKVVRDGMMRELHKEFPHYGFDKHKGYGVPQHLRAIAEHGPCPHHRRTFAPIKHM</sequence>
<feature type="domain" description="RNase H type-2" evidence="15">
    <location>
        <begin position="73"/>
        <end position="262"/>
    </location>
</feature>
<keyword evidence="6" id="KW-0963">Cytoplasm</keyword>
<reference evidence="16 17" key="1">
    <citation type="submission" date="2024-03" db="EMBL/GenBank/DDBJ databases">
        <title>Complete genome sequence of the green alga Chloropicon roscoffensis RCC1871.</title>
        <authorList>
            <person name="Lemieux C."/>
            <person name="Pombert J.-F."/>
            <person name="Otis C."/>
            <person name="Turmel M."/>
        </authorList>
    </citation>
    <scope>NUCLEOTIDE SEQUENCE [LARGE SCALE GENOMIC DNA]</scope>
    <source>
        <strain evidence="16 17">RCC1871</strain>
    </source>
</reference>
<feature type="binding site" evidence="12">
    <location>
        <position position="79"/>
    </location>
    <ligand>
        <name>a divalent metal cation</name>
        <dbReference type="ChEBI" id="CHEBI:60240"/>
    </ligand>
</feature>
<dbReference type="InterPro" id="IPR001352">
    <property type="entry name" value="RNase_HII/HIII"/>
</dbReference>
<evidence type="ECO:0000256" key="3">
    <source>
        <dbReference type="ARBA" id="ARBA00004065"/>
    </source>
</evidence>
<evidence type="ECO:0000256" key="8">
    <source>
        <dbReference type="ARBA" id="ARBA00022723"/>
    </source>
</evidence>
<keyword evidence="10 12" id="KW-0378">Hydrolase</keyword>
<gene>
    <name evidence="16" type="ORF">HKI87_03g26210</name>
</gene>
<dbReference type="SUPFAM" id="SSF53098">
    <property type="entry name" value="Ribonuclease H-like"/>
    <property type="match status" value="1"/>
</dbReference>
<dbReference type="AlphaFoldDB" id="A0AAX4P414"/>
<dbReference type="CDD" id="cd07182">
    <property type="entry name" value="RNase_HII_bacteria_HII_like"/>
    <property type="match status" value="1"/>
</dbReference>
<comment type="subcellular location">
    <subcellularLocation>
        <location evidence="4">Cytoplasm</location>
    </subcellularLocation>
</comment>
<dbReference type="GO" id="GO:0004523">
    <property type="term" value="F:RNA-DNA hybrid ribonuclease activity"/>
    <property type="evidence" value="ECO:0007669"/>
    <property type="project" value="UniProtKB-UniRule"/>
</dbReference>
<feature type="compositionally biased region" description="Low complexity" evidence="14">
    <location>
        <begin position="43"/>
        <end position="60"/>
    </location>
</feature>
<feature type="binding site" evidence="12">
    <location>
        <position position="80"/>
    </location>
    <ligand>
        <name>a divalent metal cation</name>
        <dbReference type="ChEBI" id="CHEBI:60240"/>
    </ligand>
</feature>
<dbReference type="InterPro" id="IPR012337">
    <property type="entry name" value="RNaseH-like_sf"/>
</dbReference>
<dbReference type="PROSITE" id="PS51975">
    <property type="entry name" value="RNASE_H_2"/>
    <property type="match status" value="1"/>
</dbReference>
<comment type="similarity">
    <text evidence="5 13">Belongs to the RNase HII family.</text>
</comment>
<dbReference type="Pfam" id="PF01351">
    <property type="entry name" value="RNase_HII"/>
    <property type="match status" value="1"/>
</dbReference>
<evidence type="ECO:0000256" key="11">
    <source>
        <dbReference type="ARBA" id="ARBA00023211"/>
    </source>
</evidence>
<keyword evidence="9 12" id="KW-0255">Endonuclease</keyword>
<evidence type="ECO:0000313" key="17">
    <source>
        <dbReference type="Proteomes" id="UP001472866"/>
    </source>
</evidence>
<dbReference type="PANTHER" id="PTHR10954:SF23">
    <property type="entry name" value="RIBONUCLEASE"/>
    <property type="match status" value="1"/>
</dbReference>
<name>A0AAX4P414_9CHLO</name>
<evidence type="ECO:0000256" key="10">
    <source>
        <dbReference type="ARBA" id="ARBA00022801"/>
    </source>
</evidence>